<dbReference type="InterPro" id="IPR043135">
    <property type="entry name" value="Fur_C"/>
</dbReference>
<name>A0A139BWE1_9PROT</name>
<evidence type="ECO:0000256" key="2">
    <source>
        <dbReference type="ARBA" id="ARBA00007957"/>
    </source>
</evidence>
<comment type="cofactor">
    <cofactor evidence="13">
        <name>Zn(2+)</name>
        <dbReference type="ChEBI" id="CHEBI:29105"/>
    </cofactor>
    <text evidence="13">Binds 1 zinc ion per subunit.</text>
</comment>
<protein>
    <recommendedName>
        <fullName evidence="4 15">Ferric uptake regulation protein</fullName>
    </recommendedName>
</protein>
<dbReference type="GO" id="GO:0005829">
    <property type="term" value="C:cytosol"/>
    <property type="evidence" value="ECO:0007669"/>
    <property type="project" value="TreeGrafter"/>
</dbReference>
<dbReference type="GO" id="GO:0001216">
    <property type="term" value="F:DNA-binding transcription activator activity"/>
    <property type="evidence" value="ECO:0007669"/>
    <property type="project" value="UniProtKB-ARBA"/>
</dbReference>
<keyword evidence="12 15" id="KW-0804">Transcription</keyword>
<evidence type="ECO:0000313" key="17">
    <source>
        <dbReference type="Proteomes" id="UP000070578"/>
    </source>
</evidence>
<keyword evidence="11 15" id="KW-0238">DNA-binding</keyword>
<evidence type="ECO:0000256" key="12">
    <source>
        <dbReference type="ARBA" id="ARBA00023163"/>
    </source>
</evidence>
<dbReference type="GO" id="GO:0000976">
    <property type="term" value="F:transcription cis-regulatory region binding"/>
    <property type="evidence" value="ECO:0007669"/>
    <property type="project" value="UniProtKB-ARBA"/>
</dbReference>
<evidence type="ECO:0000256" key="9">
    <source>
        <dbReference type="ARBA" id="ARBA00023004"/>
    </source>
</evidence>
<feature type="binding site" evidence="13">
    <location>
        <position position="95"/>
    </location>
    <ligand>
        <name>Zn(2+)</name>
        <dbReference type="ChEBI" id="CHEBI:29105"/>
    </ligand>
</feature>
<feature type="binding site" evidence="13">
    <location>
        <position position="132"/>
    </location>
    <ligand>
        <name>Zn(2+)</name>
        <dbReference type="ChEBI" id="CHEBI:29105"/>
    </ligand>
</feature>
<proteinExistence type="inferred from homology"/>
<comment type="caution">
    <text evidence="16">The sequence shown here is derived from an EMBL/GenBank/DDBJ whole genome shotgun (WGS) entry which is preliminary data.</text>
</comment>
<comment type="cofactor">
    <cofactor evidence="14">
        <name>Mn(2+)</name>
        <dbReference type="ChEBI" id="CHEBI:29035"/>
    </cofactor>
    <cofactor evidence="14">
        <name>Fe(2+)</name>
        <dbReference type="ChEBI" id="CHEBI:29033"/>
    </cofactor>
    <text evidence="14">Binds 1 Mn(2+) or Fe(2+) ion per subunit.</text>
</comment>
<evidence type="ECO:0000256" key="5">
    <source>
        <dbReference type="ARBA" id="ARBA00022490"/>
    </source>
</evidence>
<keyword evidence="6 15" id="KW-0678">Repressor</keyword>
<dbReference type="SUPFAM" id="SSF46785">
    <property type="entry name" value="Winged helix' DNA-binding domain"/>
    <property type="match status" value="1"/>
</dbReference>
<dbReference type="PANTHER" id="PTHR33202">
    <property type="entry name" value="ZINC UPTAKE REGULATION PROTEIN"/>
    <property type="match status" value="1"/>
</dbReference>
<evidence type="ECO:0000256" key="8">
    <source>
        <dbReference type="ARBA" id="ARBA00022833"/>
    </source>
</evidence>
<dbReference type="AlphaFoldDB" id="A0A139BWE1"/>
<evidence type="ECO:0000256" key="11">
    <source>
        <dbReference type="ARBA" id="ARBA00023125"/>
    </source>
</evidence>
<evidence type="ECO:0000256" key="4">
    <source>
        <dbReference type="ARBA" id="ARBA00020910"/>
    </source>
</evidence>
<dbReference type="FunFam" id="3.30.1490.190:FF:000001">
    <property type="entry name" value="Ferric uptake regulation protein"/>
    <property type="match status" value="1"/>
</dbReference>
<dbReference type="InterPro" id="IPR036388">
    <property type="entry name" value="WH-like_DNA-bd_sf"/>
</dbReference>
<keyword evidence="7 13" id="KW-0479">Metal-binding</keyword>
<evidence type="ECO:0000256" key="13">
    <source>
        <dbReference type="PIRSR" id="PIRSR602481-1"/>
    </source>
</evidence>
<gene>
    <name evidence="15" type="primary">fur</name>
    <name evidence="16" type="ORF">AWT59_0619</name>
</gene>
<comment type="subunit">
    <text evidence="3 15">Homodimer.</text>
</comment>
<evidence type="ECO:0000256" key="1">
    <source>
        <dbReference type="ARBA" id="ARBA00004496"/>
    </source>
</evidence>
<dbReference type="GO" id="GO:1900705">
    <property type="term" value="P:negative regulation of siderophore biosynthetic process"/>
    <property type="evidence" value="ECO:0007669"/>
    <property type="project" value="TreeGrafter"/>
</dbReference>
<keyword evidence="9 14" id="KW-0408">Iron</keyword>
<dbReference type="InterPro" id="IPR002481">
    <property type="entry name" value="FUR"/>
</dbReference>
<feature type="binding site" evidence="14">
    <location>
        <position position="124"/>
    </location>
    <ligand>
        <name>Fe cation</name>
        <dbReference type="ChEBI" id="CHEBI:24875"/>
    </ligand>
</feature>
<dbReference type="PANTHER" id="PTHR33202:SF2">
    <property type="entry name" value="FERRIC UPTAKE REGULATION PROTEIN"/>
    <property type="match status" value="1"/>
</dbReference>
<dbReference type="InterPro" id="IPR036390">
    <property type="entry name" value="WH_DNA-bd_sf"/>
</dbReference>
<evidence type="ECO:0000313" key="16">
    <source>
        <dbReference type="EMBL" id="KXS33316.1"/>
    </source>
</evidence>
<dbReference type="CDD" id="cd07153">
    <property type="entry name" value="Fur_like"/>
    <property type="match status" value="1"/>
</dbReference>
<accession>A0A139BWE1</accession>
<dbReference type="FunFam" id="1.10.10.10:FF:000007">
    <property type="entry name" value="Ferric uptake regulation protein"/>
    <property type="match status" value="1"/>
</dbReference>
<dbReference type="EMBL" id="LSLI01000008">
    <property type="protein sequence ID" value="KXS33316.1"/>
    <property type="molecule type" value="Genomic_DNA"/>
</dbReference>
<comment type="similarity">
    <text evidence="2 15">Belongs to the Fur family.</text>
</comment>
<dbReference type="Proteomes" id="UP000070578">
    <property type="component" value="Unassembled WGS sequence"/>
</dbReference>
<feature type="binding site" evidence="14">
    <location>
        <position position="86"/>
    </location>
    <ligand>
        <name>Fe cation</name>
        <dbReference type="ChEBI" id="CHEBI:24875"/>
    </ligand>
</feature>
<sequence>MHQPKHLQNAGLKSTLPRLKVLELLENVEDRHLTAEAIYRKLLEAGEEIGLATVYRALTQFEAAGLVTRHHFEGGQAVFELERGLHHDHIVCVHCGRVEEFYDKVIEKRQQSIAEKHGYTLRDHNMTLYGECNGPDCPGQKKKGTAVG</sequence>
<reference evidence="16 17" key="2">
    <citation type="submission" date="2016-03" db="EMBL/GenBank/DDBJ databases">
        <title>New uncultured bacterium of the family Gallionellaceae from acid mine drainage: description and reconstruction of genome based on metagenomic analysis of microbial community.</title>
        <authorList>
            <person name="Kadnikov V."/>
            <person name="Ivasenko D."/>
            <person name="Beletsky A."/>
            <person name="Mardanov A."/>
            <person name="Danilova E."/>
            <person name="Pimenov N."/>
            <person name="Karnachuk O."/>
            <person name="Ravin N."/>
        </authorList>
    </citation>
    <scope>NUCLEOTIDE SEQUENCE [LARGE SCALE GENOMIC DNA]</scope>
    <source>
        <strain evidence="16">ShG14-8</strain>
    </source>
</reference>
<dbReference type="GO" id="GO:0045892">
    <property type="term" value="P:negative regulation of DNA-templated transcription"/>
    <property type="evidence" value="ECO:0007669"/>
    <property type="project" value="TreeGrafter"/>
</dbReference>
<evidence type="ECO:0000256" key="3">
    <source>
        <dbReference type="ARBA" id="ARBA00011738"/>
    </source>
</evidence>
<evidence type="ECO:0000256" key="15">
    <source>
        <dbReference type="RuleBase" id="RU364037"/>
    </source>
</evidence>
<dbReference type="Gene3D" id="3.30.1490.190">
    <property type="match status" value="1"/>
</dbReference>
<evidence type="ECO:0000256" key="6">
    <source>
        <dbReference type="ARBA" id="ARBA00022491"/>
    </source>
</evidence>
<organism evidence="16 17">
    <name type="scientific">Candidatus Gallionella acididurans</name>
    <dbReference type="NCBI Taxonomy" id="1796491"/>
    <lineage>
        <taxon>Bacteria</taxon>
        <taxon>Pseudomonadati</taxon>
        <taxon>Pseudomonadota</taxon>
        <taxon>Betaproteobacteria</taxon>
        <taxon>Nitrosomonadales</taxon>
        <taxon>Gallionellaceae</taxon>
        <taxon>Gallionella</taxon>
    </lineage>
</organism>
<comment type="subcellular location">
    <subcellularLocation>
        <location evidence="1 15">Cytoplasm</location>
    </subcellularLocation>
</comment>
<feature type="binding site" evidence="13">
    <location>
        <position position="137"/>
    </location>
    <ligand>
        <name>Zn(2+)</name>
        <dbReference type="ChEBI" id="CHEBI:29105"/>
    </ligand>
</feature>
<evidence type="ECO:0000256" key="14">
    <source>
        <dbReference type="PIRSR" id="PIRSR602481-2"/>
    </source>
</evidence>
<evidence type="ECO:0000256" key="7">
    <source>
        <dbReference type="ARBA" id="ARBA00022723"/>
    </source>
</evidence>
<dbReference type="PATRIC" id="fig|1796491.3.peg.670"/>
<feature type="binding site" evidence="14">
    <location>
        <position position="107"/>
    </location>
    <ligand>
        <name>Fe cation</name>
        <dbReference type="ChEBI" id="CHEBI:24875"/>
    </ligand>
</feature>
<dbReference type="GO" id="GO:0008270">
    <property type="term" value="F:zinc ion binding"/>
    <property type="evidence" value="ECO:0007669"/>
    <property type="project" value="TreeGrafter"/>
</dbReference>
<dbReference type="Gene3D" id="1.10.10.10">
    <property type="entry name" value="Winged helix-like DNA-binding domain superfamily/Winged helix DNA-binding domain"/>
    <property type="match status" value="1"/>
</dbReference>
<dbReference type="NCBIfam" id="NF006999">
    <property type="entry name" value="PRK09462.1"/>
    <property type="match status" value="1"/>
</dbReference>
<feature type="binding site" evidence="14">
    <location>
        <position position="88"/>
    </location>
    <ligand>
        <name>Fe cation</name>
        <dbReference type="ChEBI" id="CHEBI:24875"/>
    </ligand>
</feature>
<feature type="binding site" evidence="13">
    <location>
        <position position="92"/>
    </location>
    <ligand>
        <name>Zn(2+)</name>
        <dbReference type="ChEBI" id="CHEBI:29105"/>
    </ligand>
</feature>
<dbReference type="GO" id="GO:0032993">
    <property type="term" value="C:protein-DNA complex"/>
    <property type="evidence" value="ECO:0007669"/>
    <property type="project" value="UniProtKB-ARBA"/>
</dbReference>
<keyword evidence="8 13" id="KW-0862">Zinc</keyword>
<keyword evidence="5 15" id="KW-0963">Cytoplasm</keyword>
<evidence type="ECO:0000256" key="10">
    <source>
        <dbReference type="ARBA" id="ARBA00023015"/>
    </source>
</evidence>
<reference evidence="16 17" key="1">
    <citation type="submission" date="2016-02" db="EMBL/GenBank/DDBJ databases">
        <authorList>
            <person name="Wen L."/>
            <person name="He K."/>
            <person name="Yang H."/>
        </authorList>
    </citation>
    <scope>NUCLEOTIDE SEQUENCE [LARGE SCALE GENOMIC DNA]</scope>
    <source>
        <strain evidence="16">ShG14-8</strain>
    </source>
</reference>
<dbReference type="Pfam" id="PF01475">
    <property type="entry name" value="FUR"/>
    <property type="match status" value="1"/>
</dbReference>
<keyword evidence="10 15" id="KW-0805">Transcription regulation</keyword>